<dbReference type="Gene3D" id="1.10.30.20">
    <property type="entry name" value="Bacterial XPD DNA helicase, FeS cluster domain"/>
    <property type="match status" value="1"/>
</dbReference>
<dbReference type="GO" id="GO:0051539">
    <property type="term" value="F:4 iron, 4 sulfur cluster binding"/>
    <property type="evidence" value="ECO:0007669"/>
    <property type="project" value="UniProtKB-KW"/>
</dbReference>
<dbReference type="FunFam" id="1.10.30.20:FF:000001">
    <property type="entry name" value="DNA repair helicase rad15"/>
    <property type="match status" value="1"/>
</dbReference>
<dbReference type="SUPFAM" id="SSF52540">
    <property type="entry name" value="P-loop containing nucleoside triphosphate hydrolases"/>
    <property type="match status" value="1"/>
</dbReference>
<dbReference type="InterPro" id="IPR001945">
    <property type="entry name" value="RAD3/XPD"/>
</dbReference>
<evidence type="ECO:0000256" key="8">
    <source>
        <dbReference type="ARBA" id="ARBA00022763"/>
    </source>
</evidence>
<dbReference type="FunFam" id="3.40.50.300:FF:000381">
    <property type="entry name" value="TFIIH basal transcription factor complex helicase subunit"/>
    <property type="match status" value="1"/>
</dbReference>
<keyword evidence="19" id="KW-0539">Nucleus</keyword>
<dbReference type="PRINTS" id="PR00852">
    <property type="entry name" value="XRODRMPGMNTD"/>
</dbReference>
<dbReference type="GO" id="GO:0046872">
    <property type="term" value="F:metal ion binding"/>
    <property type="evidence" value="ECO:0007669"/>
    <property type="project" value="UniProtKB-KW"/>
</dbReference>
<evidence type="ECO:0000256" key="3">
    <source>
        <dbReference type="ARBA" id="ARBA00009146"/>
    </source>
</evidence>
<keyword evidence="8" id="KW-0227">DNA damage</keyword>
<evidence type="ECO:0000256" key="13">
    <source>
        <dbReference type="ARBA" id="ARBA00023014"/>
    </source>
</evidence>
<comment type="similarity">
    <text evidence="3">Belongs to the helicase family. RAD3/XPD subfamily.</text>
</comment>
<evidence type="ECO:0000313" key="29">
    <source>
        <dbReference type="WBParaSite" id="PSAMB.scaffold831size40700.g8967.t1"/>
    </source>
</evidence>
<name>A0A914XFI5_9BILA</name>
<dbReference type="InterPro" id="IPR027417">
    <property type="entry name" value="P-loop_NTPase"/>
</dbReference>
<evidence type="ECO:0000313" key="28">
    <source>
        <dbReference type="Proteomes" id="UP000887566"/>
    </source>
</evidence>
<keyword evidence="10" id="KW-0347">Helicase</keyword>
<dbReference type="AlphaFoldDB" id="A0A914XFI5"/>
<keyword evidence="17" id="KW-0234">DNA repair</keyword>
<evidence type="ECO:0000256" key="1">
    <source>
        <dbReference type="ARBA" id="ARBA00001966"/>
    </source>
</evidence>
<dbReference type="InterPro" id="IPR002464">
    <property type="entry name" value="DNA/RNA_helicase_DEAH_CS"/>
</dbReference>
<keyword evidence="7" id="KW-0547">Nucleotide-binding</keyword>
<dbReference type="InterPro" id="IPR042493">
    <property type="entry name" value="XPD_DNA_FeS"/>
</dbReference>
<evidence type="ECO:0000256" key="15">
    <source>
        <dbReference type="ARBA" id="ARBA00023125"/>
    </source>
</evidence>
<evidence type="ECO:0000256" key="25">
    <source>
        <dbReference type="ARBA" id="ARBA00081188"/>
    </source>
</evidence>
<dbReference type="GO" id="GO:0016818">
    <property type="term" value="F:hydrolase activity, acting on acid anhydrides, in phosphorus-containing anhydrides"/>
    <property type="evidence" value="ECO:0007669"/>
    <property type="project" value="InterPro"/>
</dbReference>
<reference evidence="29" key="1">
    <citation type="submission" date="2022-11" db="UniProtKB">
        <authorList>
            <consortium name="WormBaseParasite"/>
        </authorList>
    </citation>
    <scope>IDENTIFICATION</scope>
</reference>
<evidence type="ECO:0000256" key="22">
    <source>
        <dbReference type="ARBA" id="ARBA00078828"/>
    </source>
</evidence>
<dbReference type="PANTHER" id="PTHR11472:SF1">
    <property type="entry name" value="GENERAL TRANSCRIPTION AND DNA REPAIR FACTOR IIH HELICASE SUBUNIT XPD"/>
    <property type="match status" value="1"/>
</dbReference>
<dbReference type="Pfam" id="PF13307">
    <property type="entry name" value="Helicase_C_2"/>
    <property type="match status" value="1"/>
</dbReference>
<dbReference type="PROSITE" id="PS00690">
    <property type="entry name" value="DEAH_ATP_HELICASE"/>
    <property type="match status" value="1"/>
</dbReference>
<keyword evidence="11" id="KW-0067">ATP-binding</keyword>
<proteinExistence type="inferred from homology"/>
<dbReference type="InterPro" id="IPR045028">
    <property type="entry name" value="DinG/Rad3-like"/>
</dbReference>
<evidence type="ECO:0000256" key="4">
    <source>
        <dbReference type="ARBA" id="ARBA00014344"/>
    </source>
</evidence>
<dbReference type="GO" id="GO:0005524">
    <property type="term" value="F:ATP binding"/>
    <property type="evidence" value="ECO:0007669"/>
    <property type="project" value="UniProtKB-KW"/>
</dbReference>
<dbReference type="InterPro" id="IPR014013">
    <property type="entry name" value="Helic_SF1/SF2_ATP-bd_DinG/Rad3"/>
</dbReference>
<evidence type="ECO:0000256" key="18">
    <source>
        <dbReference type="ARBA" id="ARBA00023235"/>
    </source>
</evidence>
<keyword evidence="14" id="KW-0805">Transcription regulation</keyword>
<evidence type="ECO:0000256" key="21">
    <source>
        <dbReference type="ARBA" id="ARBA00048954"/>
    </source>
</evidence>
<dbReference type="FunFam" id="3.40.50.300:FF:000135">
    <property type="entry name" value="DNA repair helicase RAD3, putative"/>
    <property type="match status" value="1"/>
</dbReference>
<evidence type="ECO:0000256" key="2">
    <source>
        <dbReference type="ARBA" id="ARBA00004123"/>
    </source>
</evidence>
<evidence type="ECO:0000256" key="7">
    <source>
        <dbReference type="ARBA" id="ARBA00022741"/>
    </source>
</evidence>
<evidence type="ECO:0000256" key="5">
    <source>
        <dbReference type="ARBA" id="ARBA00022485"/>
    </source>
</evidence>
<keyword evidence="12" id="KW-0408">Iron</keyword>
<keyword evidence="6" id="KW-0479">Metal-binding</keyword>
<dbReference type="SMART" id="SM00491">
    <property type="entry name" value="HELICc2"/>
    <property type="match status" value="1"/>
</dbReference>
<sequence length="765" mass="87101">MKINIDGLEVYWPYEYVYPEQVLYMTELKKTLDAQGHCLLEMPSGTGKTVSLLSLVLAYMLRFPDRLEKLVYCSRTIPEIQKCVEELRNLFNYYSEQNGAAPEMLALALSARKNMCIHPEVSAERLGKVVDGKCQQLTASFVRARRRLDPSIPCCDYFEAFDADGRDVLLPDGVYNLDDLKAYGRKKGWCPYFVARAAVQRAQIIIYSYHYILDPKIAELISKDLTRRACVVFDEAHNIDNVCIESMSVTITKRTIDRCSQNLDTLGDYVRKLKETNADRLQTEYERMVEGLREAQRNRETDRILANPVLPDAILQEAIPGTIRTAEHFVVFMRRVLEYVRHRMRTPSVLVESPAAFLRDIQARMAIDRKPLRFCAERLASLTRTLELADLSDFGPLVLLANFATLISTYAKGFTLLIEPTDDKTPGVYNPVLHFSCMDASIAIRPVFERFQSVVITSGTLSPLEMYPKILDFDPAVMASLSMTLSRPCISPLIVARGNDQVAMTSRFEARDDAAVIRNYGNLVLELAAVVPDGIVCFFTSYMYMENVVATWYEQGVIDEIIKHKLLFIETTDALETSMALENYVKACENGRGAILLSVARGKVSEGIDFSHHLGRAVIMLGIPYVYTESKILRARLEYLRDQFGIRENDFLTFDAMRQAAQCVGRALRGKTDYGLMVFADKRFSRMDKRGKLPKWIQEHLIPANMNLSTEEAVNLTKRWLRQMAQPFTKEDQLGVSLLTYEQLARDQLKGPLQEQYKGVLMEID</sequence>
<evidence type="ECO:0000256" key="10">
    <source>
        <dbReference type="ARBA" id="ARBA00022806"/>
    </source>
</evidence>
<dbReference type="FunFam" id="3.40.50.300:FF:000128">
    <property type="entry name" value="Putative DNA repair helicase RAD3"/>
    <property type="match status" value="1"/>
</dbReference>
<dbReference type="EC" id="5.6.2.3" evidence="20"/>
<dbReference type="CDD" id="cd18788">
    <property type="entry name" value="SF2_C_XPD"/>
    <property type="match status" value="1"/>
</dbReference>
<evidence type="ECO:0000256" key="23">
    <source>
        <dbReference type="ARBA" id="ARBA00079246"/>
    </source>
</evidence>
<evidence type="ECO:0000259" key="27">
    <source>
        <dbReference type="PROSITE" id="PS51193"/>
    </source>
</evidence>
<dbReference type="InterPro" id="IPR010614">
    <property type="entry name" value="RAD3-like_helicase_DEAD"/>
</dbReference>
<dbReference type="Proteomes" id="UP000887566">
    <property type="component" value="Unplaced"/>
</dbReference>
<keyword evidence="28" id="KW-1185">Reference proteome</keyword>
<keyword evidence="16" id="KW-0804">Transcription</keyword>
<dbReference type="InterPro" id="IPR013020">
    <property type="entry name" value="Rad3/Chl1-like"/>
</dbReference>
<dbReference type="GO" id="GO:0003684">
    <property type="term" value="F:damaged DNA binding"/>
    <property type="evidence" value="ECO:0007669"/>
    <property type="project" value="TreeGrafter"/>
</dbReference>
<evidence type="ECO:0000256" key="14">
    <source>
        <dbReference type="ARBA" id="ARBA00023015"/>
    </source>
</evidence>
<dbReference type="InterPro" id="IPR006554">
    <property type="entry name" value="Helicase-like_DEXD_c2"/>
</dbReference>
<evidence type="ECO:0000256" key="6">
    <source>
        <dbReference type="ARBA" id="ARBA00022723"/>
    </source>
</evidence>
<dbReference type="GO" id="GO:0006289">
    <property type="term" value="P:nucleotide-excision repair"/>
    <property type="evidence" value="ECO:0007669"/>
    <property type="project" value="InterPro"/>
</dbReference>
<evidence type="ECO:0000256" key="26">
    <source>
        <dbReference type="ARBA" id="ARBA00082576"/>
    </source>
</evidence>
<dbReference type="GO" id="GO:0005634">
    <property type="term" value="C:nucleus"/>
    <property type="evidence" value="ECO:0007669"/>
    <property type="project" value="UniProtKB-SubCell"/>
</dbReference>
<evidence type="ECO:0000256" key="19">
    <source>
        <dbReference type="ARBA" id="ARBA00023242"/>
    </source>
</evidence>
<dbReference type="Pfam" id="PF06777">
    <property type="entry name" value="HBB"/>
    <property type="match status" value="1"/>
</dbReference>
<keyword evidence="5" id="KW-0004">4Fe-4S</keyword>
<feature type="domain" description="Helicase ATP-binding" evidence="27">
    <location>
        <begin position="7"/>
        <end position="285"/>
    </location>
</feature>
<evidence type="ECO:0000256" key="11">
    <source>
        <dbReference type="ARBA" id="ARBA00022840"/>
    </source>
</evidence>
<dbReference type="Pfam" id="PF06733">
    <property type="entry name" value="DEAD_2"/>
    <property type="match status" value="1"/>
</dbReference>
<comment type="subcellular location">
    <subcellularLocation>
        <location evidence="2">Nucleus</location>
    </subcellularLocation>
</comment>
<dbReference type="PROSITE" id="PS51193">
    <property type="entry name" value="HELICASE_ATP_BIND_2"/>
    <property type="match status" value="1"/>
</dbReference>
<dbReference type="GO" id="GO:0043139">
    <property type="term" value="F:5'-3' DNA helicase activity"/>
    <property type="evidence" value="ECO:0007669"/>
    <property type="project" value="UniProtKB-EC"/>
</dbReference>
<evidence type="ECO:0000256" key="24">
    <source>
        <dbReference type="ARBA" id="ARBA00081072"/>
    </source>
</evidence>
<dbReference type="SMART" id="SM00488">
    <property type="entry name" value="DEXDc2"/>
    <property type="match status" value="1"/>
</dbReference>
<evidence type="ECO:0000256" key="20">
    <source>
        <dbReference type="ARBA" id="ARBA00044969"/>
    </source>
</evidence>
<dbReference type="Gene3D" id="3.40.50.300">
    <property type="entry name" value="P-loop containing nucleotide triphosphate hydrolases"/>
    <property type="match status" value="2"/>
</dbReference>
<dbReference type="InterPro" id="IPR010643">
    <property type="entry name" value="HBB"/>
</dbReference>
<keyword evidence="15" id="KW-0238">DNA-binding</keyword>
<dbReference type="WBParaSite" id="PSAMB.scaffold831size40700.g8967.t1">
    <property type="protein sequence ID" value="PSAMB.scaffold831size40700.g8967.t1"/>
    <property type="gene ID" value="PSAMB.scaffold831size40700.g8967"/>
</dbReference>
<keyword evidence="13" id="KW-0411">Iron-sulfur</keyword>
<accession>A0A914XFI5</accession>
<dbReference type="GO" id="GO:0035315">
    <property type="term" value="P:hair cell differentiation"/>
    <property type="evidence" value="ECO:0007669"/>
    <property type="project" value="UniProtKB-ARBA"/>
</dbReference>
<keyword evidence="18" id="KW-0413">Isomerase</keyword>
<evidence type="ECO:0000256" key="9">
    <source>
        <dbReference type="ARBA" id="ARBA00022801"/>
    </source>
</evidence>
<dbReference type="Gene3D" id="1.10.275.40">
    <property type="match status" value="1"/>
</dbReference>
<evidence type="ECO:0000256" key="12">
    <source>
        <dbReference type="ARBA" id="ARBA00023004"/>
    </source>
</evidence>
<dbReference type="FunFam" id="1.10.275.40:FF:000001">
    <property type="entry name" value="DNA repair helicase (Rad3)"/>
    <property type="match status" value="1"/>
</dbReference>
<organism evidence="28 29">
    <name type="scientific">Plectus sambesii</name>
    <dbReference type="NCBI Taxonomy" id="2011161"/>
    <lineage>
        <taxon>Eukaryota</taxon>
        <taxon>Metazoa</taxon>
        <taxon>Ecdysozoa</taxon>
        <taxon>Nematoda</taxon>
        <taxon>Chromadorea</taxon>
        <taxon>Plectida</taxon>
        <taxon>Plectina</taxon>
        <taxon>Plectoidea</taxon>
        <taxon>Plectidae</taxon>
        <taxon>Plectus</taxon>
    </lineage>
</organism>
<comment type="catalytic activity">
    <reaction evidence="21">
        <text>ATP + H2O = ADP + phosphate + H(+)</text>
        <dbReference type="Rhea" id="RHEA:13065"/>
        <dbReference type="ChEBI" id="CHEBI:15377"/>
        <dbReference type="ChEBI" id="CHEBI:15378"/>
        <dbReference type="ChEBI" id="CHEBI:30616"/>
        <dbReference type="ChEBI" id="CHEBI:43474"/>
        <dbReference type="ChEBI" id="CHEBI:456216"/>
        <dbReference type="EC" id="5.6.2.3"/>
    </reaction>
</comment>
<evidence type="ECO:0000256" key="17">
    <source>
        <dbReference type="ARBA" id="ARBA00023204"/>
    </source>
</evidence>
<protein>
    <recommendedName>
        <fullName evidence="4">General transcription and DNA repair factor IIH helicase subunit XPD</fullName>
        <ecNumber evidence="20">5.6.2.3</ecNumber>
    </recommendedName>
    <alternativeName>
        <fullName evidence="23">CXPD</fullName>
    </alternativeName>
    <alternativeName>
        <fullName evidence="24">DNA 5'-3' helicase XPD</fullName>
    </alternativeName>
    <alternativeName>
        <fullName evidence="22">DNA excision repair protein ERCC-2</fullName>
    </alternativeName>
    <alternativeName>
        <fullName evidence="25">DNA repair protein complementing XP-D cells</fullName>
    </alternativeName>
    <alternativeName>
        <fullName evidence="26">Xeroderma pigmentosum group D-complementing protein</fullName>
    </alternativeName>
</protein>
<dbReference type="NCBIfam" id="TIGR00604">
    <property type="entry name" value="rad3"/>
    <property type="match status" value="1"/>
</dbReference>
<dbReference type="GO" id="GO:0006366">
    <property type="term" value="P:transcription by RNA polymerase II"/>
    <property type="evidence" value="ECO:0007669"/>
    <property type="project" value="TreeGrafter"/>
</dbReference>
<evidence type="ECO:0000256" key="16">
    <source>
        <dbReference type="ARBA" id="ARBA00023163"/>
    </source>
</evidence>
<comment type="cofactor">
    <cofactor evidence="1">
        <name>[4Fe-4S] cluster</name>
        <dbReference type="ChEBI" id="CHEBI:49883"/>
    </cofactor>
</comment>
<keyword evidence="9" id="KW-0378">Hydrolase</keyword>
<dbReference type="PANTHER" id="PTHR11472">
    <property type="entry name" value="DNA REPAIR DEAD HELICASE RAD3/XP-D SUBFAMILY MEMBER"/>
    <property type="match status" value="1"/>
</dbReference>
<dbReference type="GO" id="GO:0045951">
    <property type="term" value="P:positive regulation of mitotic recombination"/>
    <property type="evidence" value="ECO:0007669"/>
    <property type="project" value="TreeGrafter"/>
</dbReference>
<dbReference type="InterPro" id="IPR006555">
    <property type="entry name" value="ATP-dep_Helicase_C"/>
</dbReference>